<reference evidence="2 3" key="1">
    <citation type="submission" date="2023-08" db="EMBL/GenBank/DDBJ databases">
        <title>Helicovermis profunda gen. nov., sp. nov., a novel mesophilic, fermentative bacterium within the Bacillota from a deep-sea hydrothermal vent chimney.</title>
        <authorList>
            <person name="Miyazaki U."/>
            <person name="Mizutani D."/>
            <person name="Hashimoto Y."/>
            <person name="Tame A."/>
            <person name="Sawayama S."/>
            <person name="Miyazaki J."/>
            <person name="Takai K."/>
            <person name="Nakagawa S."/>
        </authorList>
    </citation>
    <scope>NUCLEOTIDE SEQUENCE [LARGE SCALE GENOMIC DNA]</scope>
    <source>
        <strain evidence="2 3">S502</strain>
    </source>
</reference>
<proteinExistence type="predicted"/>
<dbReference type="KEGG" id="hprf:HLPR_14290"/>
<evidence type="ECO:0000259" key="1">
    <source>
        <dbReference type="Pfam" id="PF11823"/>
    </source>
</evidence>
<evidence type="ECO:0000313" key="2">
    <source>
        <dbReference type="EMBL" id="BEP29098.1"/>
    </source>
</evidence>
<sequence>MKKKMTYLIVVNKTNLFKLENMLLSNNIAYDYFPTPKEILSVCTKSIRIKPSFAEEVSNLLYLYTDVLVEKIITL</sequence>
<organism evidence="2 3">
    <name type="scientific">Helicovermis profundi</name>
    <dbReference type="NCBI Taxonomy" id="3065157"/>
    <lineage>
        <taxon>Bacteria</taxon>
        <taxon>Bacillati</taxon>
        <taxon>Bacillota</taxon>
        <taxon>Clostridia</taxon>
        <taxon>Helicovermis</taxon>
    </lineage>
</organism>
<keyword evidence="3" id="KW-1185">Reference proteome</keyword>
<dbReference type="InterPro" id="IPR021778">
    <property type="entry name" value="Se/S_carrier-like"/>
</dbReference>
<name>A0AAU9E6S1_9FIRM</name>
<gene>
    <name evidence="2" type="ORF">HLPR_14290</name>
</gene>
<dbReference type="Pfam" id="PF11823">
    <property type="entry name" value="Se_S_carrier"/>
    <property type="match status" value="1"/>
</dbReference>
<dbReference type="AlphaFoldDB" id="A0AAU9E6S1"/>
<accession>A0AAU9E6S1</accession>
<protein>
    <recommendedName>
        <fullName evidence="1">Putative Se/S carrier protein-like domain-containing protein</fullName>
    </recommendedName>
</protein>
<dbReference type="EMBL" id="AP028654">
    <property type="protein sequence ID" value="BEP29098.1"/>
    <property type="molecule type" value="Genomic_DNA"/>
</dbReference>
<evidence type="ECO:0000313" key="3">
    <source>
        <dbReference type="Proteomes" id="UP001321786"/>
    </source>
</evidence>
<feature type="domain" description="Putative Se/S carrier protein-like" evidence="1">
    <location>
        <begin position="7"/>
        <end position="61"/>
    </location>
</feature>
<dbReference type="RefSeq" id="WP_338534766.1">
    <property type="nucleotide sequence ID" value="NZ_AP028654.1"/>
</dbReference>
<dbReference type="Proteomes" id="UP001321786">
    <property type="component" value="Chromosome"/>
</dbReference>